<dbReference type="PROSITE" id="PS50931">
    <property type="entry name" value="HTH_LYSR"/>
    <property type="match status" value="1"/>
</dbReference>
<evidence type="ECO:0000256" key="1">
    <source>
        <dbReference type="ARBA" id="ARBA00009437"/>
    </source>
</evidence>
<reference evidence="6 7" key="1">
    <citation type="submission" date="2018-05" db="EMBL/GenBank/DDBJ databases">
        <title>Genetic diversity of glacier-inhabiting Cryobacterium bacteria in China and description of Cryobacterium mengkeensis sp. nov. and Arthrobacter glacialis sp. nov.</title>
        <authorList>
            <person name="Liu Q."/>
            <person name="Xin Y.-H."/>
        </authorList>
    </citation>
    <scope>NUCLEOTIDE SEQUENCE [LARGE SCALE GENOMIC DNA]</scope>
    <source>
        <strain evidence="6 7">B7</strain>
    </source>
</reference>
<sequence length="313" mass="34062">MEISQLRALREVHDRGSIAAAAEAMGVTASSISQQLAALQRKAGTALTYKLGRRTVLTAAGLALRAATVEVEIALARVESAVESFKGNTQESVSVAAFHSAGLAFFGPLERTLLAEGGPPVQFLDQDVAQQDFALLTADYDVVLAHRRTNSAPWPTSVRVTPLAYEPLDIAVSAGHRLAQRKSLTPQDLRGERWISVHQGFPLEGAIEMIGTIAGEEIDVAHRINEFFVAASLVEQGGCVSLMPRYLVDQSYFSELVLIPLREPRLGRRIDILTRPEAMERSSVAHVVKSLQRIMEELVDAPARPRPILLEDA</sequence>
<dbReference type="Pfam" id="PF00126">
    <property type="entry name" value="HTH_1"/>
    <property type="match status" value="1"/>
</dbReference>
<organism evidence="6 7">
    <name type="scientific">Arthrobacter psychrolactophilus</name>
    <dbReference type="NCBI Taxonomy" id="92442"/>
    <lineage>
        <taxon>Bacteria</taxon>
        <taxon>Bacillati</taxon>
        <taxon>Actinomycetota</taxon>
        <taxon>Actinomycetes</taxon>
        <taxon>Micrococcales</taxon>
        <taxon>Micrococcaceae</taxon>
        <taxon>Arthrobacter</taxon>
    </lineage>
</organism>
<dbReference type="InterPro" id="IPR005119">
    <property type="entry name" value="LysR_subst-bd"/>
</dbReference>
<dbReference type="GO" id="GO:0005829">
    <property type="term" value="C:cytosol"/>
    <property type="evidence" value="ECO:0007669"/>
    <property type="project" value="TreeGrafter"/>
</dbReference>
<evidence type="ECO:0000259" key="5">
    <source>
        <dbReference type="PROSITE" id="PS50931"/>
    </source>
</evidence>
<dbReference type="PANTHER" id="PTHR30419:SF30">
    <property type="entry name" value="LYSR FAMILY TRANSCRIPTIONAL REGULATOR"/>
    <property type="match status" value="1"/>
</dbReference>
<evidence type="ECO:0000256" key="4">
    <source>
        <dbReference type="ARBA" id="ARBA00023163"/>
    </source>
</evidence>
<dbReference type="EMBL" id="QJVC01000018">
    <property type="protein sequence ID" value="PYI37658.1"/>
    <property type="molecule type" value="Genomic_DNA"/>
</dbReference>
<dbReference type="Gene3D" id="1.10.10.10">
    <property type="entry name" value="Winged helix-like DNA-binding domain superfamily/Winged helix DNA-binding domain"/>
    <property type="match status" value="1"/>
</dbReference>
<feature type="domain" description="HTH lysR-type" evidence="5">
    <location>
        <begin position="1"/>
        <end position="58"/>
    </location>
</feature>
<dbReference type="GO" id="GO:0003700">
    <property type="term" value="F:DNA-binding transcription factor activity"/>
    <property type="evidence" value="ECO:0007669"/>
    <property type="project" value="InterPro"/>
</dbReference>
<dbReference type="SUPFAM" id="SSF53850">
    <property type="entry name" value="Periplasmic binding protein-like II"/>
    <property type="match status" value="1"/>
</dbReference>
<dbReference type="RefSeq" id="WP_110486013.1">
    <property type="nucleotide sequence ID" value="NZ_QJVC01000018.1"/>
</dbReference>
<accession>A0A2V5ILZ0</accession>
<evidence type="ECO:0000313" key="6">
    <source>
        <dbReference type="EMBL" id="PYI37658.1"/>
    </source>
</evidence>
<dbReference type="Pfam" id="PF03466">
    <property type="entry name" value="LysR_substrate"/>
    <property type="match status" value="1"/>
</dbReference>
<name>A0A2V5ILZ0_9MICC</name>
<protein>
    <submittedName>
        <fullName evidence="6">LysR family transcriptional regulator</fullName>
    </submittedName>
</protein>
<keyword evidence="4" id="KW-0804">Transcription</keyword>
<gene>
    <name evidence="6" type="ORF">CVS30_14100</name>
</gene>
<dbReference type="InterPro" id="IPR036390">
    <property type="entry name" value="WH_DNA-bd_sf"/>
</dbReference>
<dbReference type="InterPro" id="IPR000847">
    <property type="entry name" value="LysR_HTH_N"/>
</dbReference>
<keyword evidence="3" id="KW-0238">DNA-binding</keyword>
<keyword evidence="2" id="KW-0805">Transcription regulation</keyword>
<comment type="caution">
    <text evidence="6">The sequence shown here is derived from an EMBL/GenBank/DDBJ whole genome shotgun (WGS) entry which is preliminary data.</text>
</comment>
<dbReference type="InterPro" id="IPR050950">
    <property type="entry name" value="HTH-type_LysR_regulators"/>
</dbReference>
<proteinExistence type="inferred from homology"/>
<keyword evidence="7" id="KW-1185">Reference proteome</keyword>
<dbReference type="Proteomes" id="UP000247980">
    <property type="component" value="Unassembled WGS sequence"/>
</dbReference>
<dbReference type="Gene3D" id="3.40.190.10">
    <property type="entry name" value="Periplasmic binding protein-like II"/>
    <property type="match status" value="2"/>
</dbReference>
<dbReference type="PANTHER" id="PTHR30419">
    <property type="entry name" value="HTH-TYPE TRANSCRIPTIONAL REGULATOR YBHD"/>
    <property type="match status" value="1"/>
</dbReference>
<dbReference type="OrthoDB" id="4131546at2"/>
<dbReference type="GO" id="GO:0003677">
    <property type="term" value="F:DNA binding"/>
    <property type="evidence" value="ECO:0007669"/>
    <property type="project" value="UniProtKB-KW"/>
</dbReference>
<evidence type="ECO:0000256" key="2">
    <source>
        <dbReference type="ARBA" id="ARBA00023015"/>
    </source>
</evidence>
<dbReference type="SUPFAM" id="SSF46785">
    <property type="entry name" value="Winged helix' DNA-binding domain"/>
    <property type="match status" value="1"/>
</dbReference>
<evidence type="ECO:0000313" key="7">
    <source>
        <dbReference type="Proteomes" id="UP000247980"/>
    </source>
</evidence>
<dbReference type="InterPro" id="IPR036388">
    <property type="entry name" value="WH-like_DNA-bd_sf"/>
</dbReference>
<comment type="similarity">
    <text evidence="1">Belongs to the LysR transcriptional regulatory family.</text>
</comment>
<evidence type="ECO:0000256" key="3">
    <source>
        <dbReference type="ARBA" id="ARBA00023125"/>
    </source>
</evidence>
<dbReference type="AlphaFoldDB" id="A0A2V5ILZ0"/>